<keyword evidence="2" id="KW-1185">Reference proteome</keyword>
<reference evidence="1" key="1">
    <citation type="journal article" date="2022" name="New Phytol.">
        <title>Evolutionary transition to the ectomycorrhizal habit in the genomes of a hyperdiverse lineage of mushroom-forming fungi.</title>
        <authorList>
            <person name="Looney B."/>
            <person name="Miyauchi S."/>
            <person name="Morin E."/>
            <person name="Drula E."/>
            <person name="Courty P.E."/>
            <person name="Kohler A."/>
            <person name="Kuo A."/>
            <person name="LaButti K."/>
            <person name="Pangilinan J."/>
            <person name="Lipzen A."/>
            <person name="Riley R."/>
            <person name="Andreopoulos W."/>
            <person name="He G."/>
            <person name="Johnson J."/>
            <person name="Nolan M."/>
            <person name="Tritt A."/>
            <person name="Barry K.W."/>
            <person name="Grigoriev I.V."/>
            <person name="Nagy L.G."/>
            <person name="Hibbett D."/>
            <person name="Henrissat B."/>
            <person name="Matheny P.B."/>
            <person name="Labbe J."/>
            <person name="Martin F.M."/>
        </authorList>
    </citation>
    <scope>NUCLEOTIDE SEQUENCE</scope>
    <source>
        <strain evidence="1">BPL690</strain>
    </source>
</reference>
<accession>A0AAD4M063</accession>
<gene>
    <name evidence="1" type="ORF">B0F90DRAFT_1033646</name>
</gene>
<dbReference type="AlphaFoldDB" id="A0AAD4M063"/>
<sequence length="149" mass="16391">MYNYPRPAWGYQPTPAELPPLPSLSTIALQDVVEGQQRATNGLVSLLSQERTSNERSTRDHKQQLANLTALSQNFLTFMPDVEQKFSALEGSIRSNCPNNDNTELQNRIKDMVEVVANLGRIAEGFACSTGLRLVPVLNDAPRFSGSSA</sequence>
<organism evidence="1 2">
    <name type="scientific">Multifurca ochricompacta</name>
    <dbReference type="NCBI Taxonomy" id="376703"/>
    <lineage>
        <taxon>Eukaryota</taxon>
        <taxon>Fungi</taxon>
        <taxon>Dikarya</taxon>
        <taxon>Basidiomycota</taxon>
        <taxon>Agaricomycotina</taxon>
        <taxon>Agaricomycetes</taxon>
        <taxon>Russulales</taxon>
        <taxon>Russulaceae</taxon>
        <taxon>Multifurca</taxon>
    </lineage>
</organism>
<proteinExistence type="predicted"/>
<dbReference type="EMBL" id="WTXG01000048">
    <property type="protein sequence ID" value="KAI0296506.1"/>
    <property type="molecule type" value="Genomic_DNA"/>
</dbReference>
<evidence type="ECO:0000313" key="2">
    <source>
        <dbReference type="Proteomes" id="UP001203297"/>
    </source>
</evidence>
<comment type="caution">
    <text evidence="1">The sequence shown here is derived from an EMBL/GenBank/DDBJ whole genome shotgun (WGS) entry which is preliminary data.</text>
</comment>
<name>A0AAD4M063_9AGAM</name>
<dbReference type="Proteomes" id="UP001203297">
    <property type="component" value="Unassembled WGS sequence"/>
</dbReference>
<evidence type="ECO:0000313" key="1">
    <source>
        <dbReference type="EMBL" id="KAI0296506.1"/>
    </source>
</evidence>
<protein>
    <submittedName>
        <fullName evidence="1">Uncharacterized protein</fullName>
    </submittedName>
</protein>